<proteinExistence type="predicted"/>
<evidence type="ECO:0000256" key="1">
    <source>
        <dbReference type="SAM" id="Phobius"/>
    </source>
</evidence>
<keyword evidence="1" id="KW-0472">Membrane</keyword>
<feature type="transmembrane region" description="Helical" evidence="1">
    <location>
        <begin position="48"/>
        <end position="69"/>
    </location>
</feature>
<gene>
    <name evidence="2" type="ORF">D4L85_21545</name>
</gene>
<feature type="transmembrane region" description="Helical" evidence="1">
    <location>
        <begin position="7"/>
        <end position="26"/>
    </location>
</feature>
<keyword evidence="1" id="KW-1133">Transmembrane helix</keyword>
<dbReference type="Proteomes" id="UP000266183">
    <property type="component" value="Chromosome"/>
</dbReference>
<evidence type="ECO:0000313" key="3">
    <source>
        <dbReference type="Proteomes" id="UP000266183"/>
    </source>
</evidence>
<dbReference type="OrthoDB" id="346019at2"/>
<evidence type="ECO:0008006" key="4">
    <source>
        <dbReference type="Google" id="ProtNLM"/>
    </source>
</evidence>
<dbReference type="AlphaFoldDB" id="A0A385STI1"/>
<feature type="transmembrane region" description="Helical" evidence="1">
    <location>
        <begin position="81"/>
        <end position="107"/>
    </location>
</feature>
<reference evidence="3" key="1">
    <citation type="submission" date="2018-09" db="EMBL/GenBank/DDBJ databases">
        <title>Chryseolinea sp. KIS68-18 isolated from soil.</title>
        <authorList>
            <person name="Weon H.-Y."/>
            <person name="Kwon S.-W."/>
            <person name="Lee S.A."/>
        </authorList>
    </citation>
    <scope>NUCLEOTIDE SEQUENCE [LARGE SCALE GENOMIC DNA]</scope>
    <source>
        <strain evidence="3">KIS68-18</strain>
    </source>
</reference>
<feature type="transmembrane region" description="Helical" evidence="1">
    <location>
        <begin position="189"/>
        <end position="207"/>
    </location>
</feature>
<feature type="transmembrane region" description="Helical" evidence="1">
    <location>
        <begin position="127"/>
        <end position="150"/>
    </location>
</feature>
<dbReference type="RefSeq" id="WP_119756243.1">
    <property type="nucleotide sequence ID" value="NZ_CP032382.1"/>
</dbReference>
<evidence type="ECO:0000313" key="2">
    <source>
        <dbReference type="EMBL" id="AYB33000.1"/>
    </source>
</evidence>
<feature type="transmembrane region" description="Helical" evidence="1">
    <location>
        <begin position="162"/>
        <end position="183"/>
    </location>
</feature>
<sequence length="233" mass="25661">MNESIQTAGYLLVMAAVTFWLGWFFMPDPGTTDAAHILQIVKAARNDVLNSVITQIVSSILFSVALCLLSQHFLHHKKMTLTGIVLLNIGAMGLCADAFFHLLAYYMTDNTVHVQEDVVRVMAFMQTGGLIFLVPLLLPFFIGTLLLTIGLNKQGVISKRPLWIMIAGFVLALVIGLVSFYVFDHHSNLVSLTLLGGVAFAQAWMGFEWVHPDQRRTSANDDAGYAYSDHSAA</sequence>
<dbReference type="EMBL" id="CP032382">
    <property type="protein sequence ID" value="AYB33000.1"/>
    <property type="molecule type" value="Genomic_DNA"/>
</dbReference>
<organism evidence="2 3">
    <name type="scientific">Chryseolinea soli</name>
    <dbReference type="NCBI Taxonomy" id="2321403"/>
    <lineage>
        <taxon>Bacteria</taxon>
        <taxon>Pseudomonadati</taxon>
        <taxon>Bacteroidota</taxon>
        <taxon>Cytophagia</taxon>
        <taxon>Cytophagales</taxon>
        <taxon>Fulvivirgaceae</taxon>
        <taxon>Chryseolinea</taxon>
    </lineage>
</organism>
<dbReference type="KEGG" id="chk:D4L85_21545"/>
<protein>
    <recommendedName>
        <fullName evidence="4">DUF4386 domain-containing protein</fullName>
    </recommendedName>
</protein>
<accession>A0A385STI1</accession>
<keyword evidence="1" id="KW-0812">Transmembrane</keyword>
<name>A0A385STI1_9BACT</name>
<keyword evidence="3" id="KW-1185">Reference proteome</keyword>